<dbReference type="Proteomes" id="UP000002484">
    <property type="component" value="Chromosome"/>
</dbReference>
<gene>
    <name evidence="3" type="ordered locus">FraEuI1c_4481</name>
</gene>
<dbReference type="RefSeq" id="WP_013425592.1">
    <property type="nucleotide sequence ID" value="NC_014666.1"/>
</dbReference>
<dbReference type="InterPro" id="IPR013094">
    <property type="entry name" value="AB_hydrolase_3"/>
</dbReference>
<dbReference type="SUPFAM" id="SSF53474">
    <property type="entry name" value="alpha/beta-Hydrolases"/>
    <property type="match status" value="1"/>
</dbReference>
<dbReference type="FunCoup" id="E3IVG8">
    <property type="interactions" value="6"/>
</dbReference>
<dbReference type="InterPro" id="IPR050300">
    <property type="entry name" value="GDXG_lipolytic_enzyme"/>
</dbReference>
<dbReference type="InterPro" id="IPR029058">
    <property type="entry name" value="AB_hydrolase_fold"/>
</dbReference>
<keyword evidence="1" id="KW-0378">Hydrolase</keyword>
<organism evidence="3 4">
    <name type="scientific">Pseudofrankia inefficax (strain DSM 45817 / CECT 9037 / DDB 130130 / EuI1c)</name>
    <name type="common">Frankia inefficax</name>
    <dbReference type="NCBI Taxonomy" id="298654"/>
    <lineage>
        <taxon>Bacteria</taxon>
        <taxon>Bacillati</taxon>
        <taxon>Actinomycetota</taxon>
        <taxon>Actinomycetes</taxon>
        <taxon>Frankiales</taxon>
        <taxon>Frankiaceae</taxon>
        <taxon>Pseudofrankia</taxon>
    </lineage>
</organism>
<evidence type="ECO:0000259" key="2">
    <source>
        <dbReference type="Pfam" id="PF07859"/>
    </source>
</evidence>
<dbReference type="PANTHER" id="PTHR48081">
    <property type="entry name" value="AB HYDROLASE SUPERFAMILY PROTEIN C4A8.06C"/>
    <property type="match status" value="1"/>
</dbReference>
<evidence type="ECO:0000313" key="3">
    <source>
        <dbReference type="EMBL" id="ADP82474.1"/>
    </source>
</evidence>
<accession>E3IVG8</accession>
<protein>
    <submittedName>
        <fullName evidence="3">Lipase/esterase</fullName>
    </submittedName>
</protein>
<dbReference type="OrthoDB" id="3206739at2"/>
<dbReference type="ESTHER" id="frasu-e3ivg8">
    <property type="family name" value="Hormone-sensitive_lipase_like"/>
</dbReference>
<dbReference type="PANTHER" id="PTHR48081:SF8">
    <property type="entry name" value="ALPHA_BETA HYDROLASE FOLD-3 DOMAIN-CONTAINING PROTEIN-RELATED"/>
    <property type="match status" value="1"/>
</dbReference>
<dbReference type="GO" id="GO:0016787">
    <property type="term" value="F:hydrolase activity"/>
    <property type="evidence" value="ECO:0007669"/>
    <property type="project" value="UniProtKB-KW"/>
</dbReference>
<dbReference type="HOGENOM" id="CLU_012494_6_1_11"/>
<sequence>MTYRFDPELAAIVPMLPSVDFTDPPTVRAQIEELTRAFQTDTEGVDVQDLLVPGPSGDVPIRVYRPAGATGTTAGVLNIHGGGFVIGNVGIDDGSCLGLVRALGVVIVSVDYRLAPEHPFPAGLEDCYAALEWTAKNAAELGLDPTRLAVHGSSAGGGLAAALALLARDRGGPPLCFQFLGFPELDDRLETPSMRAFVDTPMWNRPNAIISWDAYLGTGVPGSPDVSPYAAPARATDLTGLPPAYVSVMEFDPLRDEGIAYAQALLAAGVPTELHLFPGTFHGSGIVGQAAVSQRESTEAKAVLAAALGLPPRP</sequence>
<name>E3IVG8_PSEI1</name>
<dbReference type="eggNOG" id="COG0657">
    <property type="taxonomic scope" value="Bacteria"/>
</dbReference>
<dbReference type="InParanoid" id="E3IVG8"/>
<proteinExistence type="predicted"/>
<evidence type="ECO:0000313" key="4">
    <source>
        <dbReference type="Proteomes" id="UP000002484"/>
    </source>
</evidence>
<dbReference type="AlphaFoldDB" id="E3IVG8"/>
<feature type="domain" description="Alpha/beta hydrolase fold-3" evidence="2">
    <location>
        <begin position="76"/>
        <end position="283"/>
    </location>
</feature>
<dbReference type="Gene3D" id="3.40.50.1820">
    <property type="entry name" value="alpha/beta hydrolase"/>
    <property type="match status" value="1"/>
</dbReference>
<reference evidence="3 4" key="1">
    <citation type="submission" date="2010-10" db="EMBL/GenBank/DDBJ databases">
        <title>Complete sequence of Frankia sp. EuI1c.</title>
        <authorList>
            <consortium name="US DOE Joint Genome Institute"/>
            <person name="Lucas S."/>
            <person name="Copeland A."/>
            <person name="Lapidus A."/>
            <person name="Cheng J.-F."/>
            <person name="Bruce D."/>
            <person name="Goodwin L."/>
            <person name="Pitluck S."/>
            <person name="Chertkov O."/>
            <person name="Detter J.C."/>
            <person name="Han C."/>
            <person name="Tapia R."/>
            <person name="Land M."/>
            <person name="Hauser L."/>
            <person name="Jeffries C."/>
            <person name="Kyrpides N."/>
            <person name="Ivanova N."/>
            <person name="Mikhailova N."/>
            <person name="Beauchemin N."/>
            <person name="Sen A."/>
            <person name="Sur S.A."/>
            <person name="Gtari M."/>
            <person name="Wall L."/>
            <person name="Tisa L."/>
            <person name="Woyke T."/>
        </authorList>
    </citation>
    <scope>NUCLEOTIDE SEQUENCE [LARGE SCALE GENOMIC DNA]</scope>
    <source>
        <strain evidence="4">DSM 45817 / CECT 9037 / EuI1c</strain>
    </source>
</reference>
<evidence type="ECO:0000256" key="1">
    <source>
        <dbReference type="ARBA" id="ARBA00022801"/>
    </source>
</evidence>
<dbReference type="Pfam" id="PF07859">
    <property type="entry name" value="Abhydrolase_3"/>
    <property type="match status" value="1"/>
</dbReference>
<dbReference type="EMBL" id="CP002299">
    <property type="protein sequence ID" value="ADP82474.1"/>
    <property type="molecule type" value="Genomic_DNA"/>
</dbReference>
<dbReference type="KEGG" id="fri:FraEuI1c_4481"/>
<dbReference type="STRING" id="298654.FraEuI1c_4481"/>
<keyword evidence="4" id="KW-1185">Reference proteome</keyword>